<dbReference type="SUPFAM" id="SSF143100">
    <property type="entry name" value="TTHA1013/TTHA0281-like"/>
    <property type="match status" value="1"/>
</dbReference>
<dbReference type="InterPro" id="IPR031807">
    <property type="entry name" value="HicB-like"/>
</dbReference>
<dbReference type="AlphaFoldDB" id="A0A9X4JWN4"/>
<dbReference type="InterPro" id="IPR051404">
    <property type="entry name" value="TA_system_antitoxin"/>
</dbReference>
<proteinExistence type="predicted"/>
<dbReference type="RefSeq" id="WP_277444998.1">
    <property type="nucleotide sequence ID" value="NZ_JAKOAV010000033.1"/>
</dbReference>
<evidence type="ECO:0000313" key="2">
    <source>
        <dbReference type="EMBL" id="MDF9409523.1"/>
    </source>
</evidence>
<comment type="caution">
    <text evidence="2">The sequence shown here is derived from an EMBL/GenBank/DDBJ whole genome shotgun (WGS) entry which is preliminary data.</text>
</comment>
<dbReference type="PANTHER" id="PTHR34504:SF2">
    <property type="entry name" value="UPF0150 PROTEIN SSL0259"/>
    <property type="match status" value="1"/>
</dbReference>
<evidence type="ECO:0000313" key="3">
    <source>
        <dbReference type="Proteomes" id="UP001154312"/>
    </source>
</evidence>
<accession>A0A9X4JWN4</accession>
<dbReference type="Pfam" id="PF15919">
    <property type="entry name" value="HicB_lk_antitox"/>
    <property type="match status" value="1"/>
</dbReference>
<dbReference type="EMBL" id="JAKOAV010000033">
    <property type="protein sequence ID" value="MDF9409523.1"/>
    <property type="molecule type" value="Genomic_DNA"/>
</dbReference>
<dbReference type="Proteomes" id="UP001154312">
    <property type="component" value="Unassembled WGS sequence"/>
</dbReference>
<dbReference type="Gene3D" id="3.30.160.250">
    <property type="match status" value="1"/>
</dbReference>
<evidence type="ECO:0000259" key="1">
    <source>
        <dbReference type="Pfam" id="PF15919"/>
    </source>
</evidence>
<dbReference type="PANTHER" id="PTHR34504">
    <property type="entry name" value="ANTITOXIN HICB"/>
    <property type="match status" value="1"/>
</dbReference>
<gene>
    <name evidence="2" type="ORF">L7E55_14350</name>
</gene>
<organism evidence="2 3">
    <name type="scientific">Pelotomaculum isophthalicicum JI</name>
    <dbReference type="NCBI Taxonomy" id="947010"/>
    <lineage>
        <taxon>Bacteria</taxon>
        <taxon>Bacillati</taxon>
        <taxon>Bacillota</taxon>
        <taxon>Clostridia</taxon>
        <taxon>Eubacteriales</taxon>
        <taxon>Desulfotomaculaceae</taxon>
        <taxon>Pelotomaculum</taxon>
    </lineage>
</organism>
<reference evidence="2" key="1">
    <citation type="submission" date="2022-02" db="EMBL/GenBank/DDBJ databases">
        <authorList>
            <person name="Leng L."/>
        </authorList>
    </citation>
    <scope>NUCLEOTIDE SEQUENCE</scope>
    <source>
        <strain evidence="2">JI</strain>
    </source>
</reference>
<feature type="domain" description="HicB-like antitoxin of toxin-antitoxin system" evidence="1">
    <location>
        <begin position="9"/>
        <end position="65"/>
    </location>
</feature>
<keyword evidence="3" id="KW-1185">Reference proteome</keyword>
<sequence>MTQQYCARLIPENDGRWTVEVPALPGCVTWGNTREEALERIKEAVELYLEVLKEEGKPIPADKSIFTKIEVAI</sequence>
<dbReference type="InterPro" id="IPR035069">
    <property type="entry name" value="TTHA1013/TTHA0281-like"/>
</dbReference>
<protein>
    <submittedName>
        <fullName evidence="2">Type II toxin-antitoxin system HicB family antitoxin</fullName>
    </submittedName>
</protein>
<name>A0A9X4JWN4_9FIRM</name>